<dbReference type="Proteomes" id="UP001428817">
    <property type="component" value="Unassembled WGS sequence"/>
</dbReference>
<protein>
    <submittedName>
        <fullName evidence="2">Class I SAM-dependent methyltransferase</fullName>
    </submittedName>
</protein>
<name>A0ABP9QEW1_9PSEU</name>
<feature type="domain" description="Methyltransferase" evidence="1">
    <location>
        <begin position="53"/>
        <end position="143"/>
    </location>
</feature>
<dbReference type="RefSeq" id="WP_345703027.1">
    <property type="nucleotide sequence ID" value="NZ_BAABJP010000021.1"/>
</dbReference>
<dbReference type="EMBL" id="BAABJP010000021">
    <property type="protein sequence ID" value="GAA5160742.1"/>
    <property type="molecule type" value="Genomic_DNA"/>
</dbReference>
<dbReference type="GO" id="GO:0008168">
    <property type="term" value="F:methyltransferase activity"/>
    <property type="evidence" value="ECO:0007669"/>
    <property type="project" value="UniProtKB-KW"/>
</dbReference>
<evidence type="ECO:0000313" key="2">
    <source>
        <dbReference type="EMBL" id="GAA5160742.1"/>
    </source>
</evidence>
<dbReference type="CDD" id="cd02440">
    <property type="entry name" value="AdoMet_MTases"/>
    <property type="match status" value="1"/>
</dbReference>
<dbReference type="InterPro" id="IPR041698">
    <property type="entry name" value="Methyltransf_25"/>
</dbReference>
<keyword evidence="3" id="KW-1185">Reference proteome</keyword>
<dbReference type="PANTHER" id="PTHR42912">
    <property type="entry name" value="METHYLTRANSFERASE"/>
    <property type="match status" value="1"/>
</dbReference>
<gene>
    <name evidence="2" type="ORF">GCM10023321_43930</name>
</gene>
<evidence type="ECO:0000259" key="1">
    <source>
        <dbReference type="Pfam" id="PF13649"/>
    </source>
</evidence>
<organism evidence="2 3">
    <name type="scientific">Pseudonocardia eucalypti</name>
    <dbReference type="NCBI Taxonomy" id="648755"/>
    <lineage>
        <taxon>Bacteria</taxon>
        <taxon>Bacillati</taxon>
        <taxon>Actinomycetota</taxon>
        <taxon>Actinomycetes</taxon>
        <taxon>Pseudonocardiales</taxon>
        <taxon>Pseudonocardiaceae</taxon>
        <taxon>Pseudonocardia</taxon>
    </lineage>
</organism>
<dbReference type="Pfam" id="PF13649">
    <property type="entry name" value="Methyltransf_25"/>
    <property type="match status" value="1"/>
</dbReference>
<accession>A0ABP9QEW1</accession>
<keyword evidence="2" id="KW-0808">Transferase</keyword>
<dbReference type="InterPro" id="IPR029063">
    <property type="entry name" value="SAM-dependent_MTases_sf"/>
</dbReference>
<dbReference type="GO" id="GO:0032259">
    <property type="term" value="P:methylation"/>
    <property type="evidence" value="ECO:0007669"/>
    <property type="project" value="UniProtKB-KW"/>
</dbReference>
<evidence type="ECO:0000313" key="3">
    <source>
        <dbReference type="Proteomes" id="UP001428817"/>
    </source>
</evidence>
<sequence length="227" mass="24344">MTTELDFLTATRDSYDAVAGDYVAFAADELGQMPLERGMLAAFAELVGEAGPVADIGCGTGRVTGHLRSLGLDVFGVDLSPGMLAEARRAHPEARFQEGSMLALDIPDGSLAGLLAWYSTIHLPDEELPKAFAEFARVLAPGGWALLAFQIGDEPLRLTEALGHAVVLDFHRRRPEAVAKLLGAAGLPVHGRLVREPKLVRLGGEERMERTPSAYLLATRSDGSEER</sequence>
<comment type="caution">
    <text evidence="2">The sequence shown here is derived from an EMBL/GenBank/DDBJ whole genome shotgun (WGS) entry which is preliminary data.</text>
</comment>
<reference evidence="3" key="1">
    <citation type="journal article" date="2019" name="Int. J. Syst. Evol. Microbiol.">
        <title>The Global Catalogue of Microorganisms (GCM) 10K type strain sequencing project: providing services to taxonomists for standard genome sequencing and annotation.</title>
        <authorList>
            <consortium name="The Broad Institute Genomics Platform"/>
            <consortium name="The Broad Institute Genome Sequencing Center for Infectious Disease"/>
            <person name="Wu L."/>
            <person name="Ma J."/>
        </authorList>
    </citation>
    <scope>NUCLEOTIDE SEQUENCE [LARGE SCALE GENOMIC DNA]</scope>
    <source>
        <strain evidence="3">JCM 18303</strain>
    </source>
</reference>
<dbReference type="SUPFAM" id="SSF53335">
    <property type="entry name" value="S-adenosyl-L-methionine-dependent methyltransferases"/>
    <property type="match status" value="1"/>
</dbReference>
<keyword evidence="2" id="KW-0489">Methyltransferase</keyword>
<dbReference type="PANTHER" id="PTHR42912:SF45">
    <property type="entry name" value="23S RRNA (GUANINE(745)-N(1))-METHYLTRANSFERASE"/>
    <property type="match status" value="1"/>
</dbReference>
<dbReference type="Gene3D" id="3.40.50.150">
    <property type="entry name" value="Vaccinia Virus protein VP39"/>
    <property type="match status" value="1"/>
</dbReference>
<proteinExistence type="predicted"/>
<dbReference type="InterPro" id="IPR050508">
    <property type="entry name" value="Methyltransf_Superfamily"/>
</dbReference>